<evidence type="ECO:0000256" key="2">
    <source>
        <dbReference type="ARBA" id="ARBA00022692"/>
    </source>
</evidence>
<feature type="transmembrane region" description="Helical" evidence="5">
    <location>
        <begin position="213"/>
        <end position="232"/>
    </location>
</feature>
<feature type="domain" description="O-antigen ligase-related" evidence="6">
    <location>
        <begin position="171"/>
        <end position="314"/>
    </location>
</feature>
<feature type="transmembrane region" description="Helical" evidence="5">
    <location>
        <begin position="37"/>
        <end position="54"/>
    </location>
</feature>
<keyword evidence="7" id="KW-0436">Ligase</keyword>
<keyword evidence="3 5" id="KW-1133">Transmembrane helix</keyword>
<feature type="transmembrane region" description="Helical" evidence="5">
    <location>
        <begin position="145"/>
        <end position="162"/>
    </location>
</feature>
<feature type="transmembrane region" description="Helical" evidence="5">
    <location>
        <begin position="12"/>
        <end position="31"/>
    </location>
</feature>
<proteinExistence type="predicted"/>
<feature type="transmembrane region" description="Helical" evidence="5">
    <location>
        <begin position="86"/>
        <end position="107"/>
    </location>
</feature>
<evidence type="ECO:0000256" key="1">
    <source>
        <dbReference type="ARBA" id="ARBA00004141"/>
    </source>
</evidence>
<evidence type="ECO:0000256" key="3">
    <source>
        <dbReference type="ARBA" id="ARBA00022989"/>
    </source>
</evidence>
<keyword evidence="8" id="KW-1185">Reference proteome</keyword>
<evidence type="ECO:0000313" key="7">
    <source>
        <dbReference type="EMBL" id="QVY61291.1"/>
    </source>
</evidence>
<comment type="subcellular location">
    <subcellularLocation>
        <location evidence="1">Membrane</location>
        <topology evidence="1">Multi-pass membrane protein</topology>
    </subcellularLocation>
</comment>
<evidence type="ECO:0000313" key="8">
    <source>
        <dbReference type="Proteomes" id="UP000679247"/>
    </source>
</evidence>
<dbReference type="GO" id="GO:0016874">
    <property type="term" value="F:ligase activity"/>
    <property type="evidence" value="ECO:0007669"/>
    <property type="project" value="UniProtKB-KW"/>
</dbReference>
<protein>
    <submittedName>
        <fullName evidence="7">O-antigen ligase family protein</fullName>
    </submittedName>
</protein>
<dbReference type="Proteomes" id="UP000679247">
    <property type="component" value="Chromosome"/>
</dbReference>
<name>A0ABX8FAG0_9BACI</name>
<dbReference type="PANTHER" id="PTHR37422:SF13">
    <property type="entry name" value="LIPOPOLYSACCHARIDE BIOSYNTHESIS PROTEIN PA4999-RELATED"/>
    <property type="match status" value="1"/>
</dbReference>
<keyword evidence="2 5" id="KW-0812">Transmembrane</keyword>
<evidence type="ECO:0000256" key="4">
    <source>
        <dbReference type="ARBA" id="ARBA00023136"/>
    </source>
</evidence>
<keyword evidence="4 5" id="KW-0472">Membrane</keyword>
<dbReference type="Pfam" id="PF04932">
    <property type="entry name" value="Wzy_C"/>
    <property type="match status" value="1"/>
</dbReference>
<dbReference type="InterPro" id="IPR007016">
    <property type="entry name" value="O-antigen_ligase-rel_domated"/>
</dbReference>
<sequence length="387" mass="44965">MKILSLTRPNFLRIPVILVFALYMILIAARFVPINKIAMLMIIGLILFRGLIYFKDIKLTRTVSFLFIIVFYNMILLLFFPSIHGLYYFFVQLISFTFITILTLGTLEETYLIRLSKLFNTFYYIFSIVFLIALALGKVNMTEQSFALGIYQPIFALSYFMLLQSKRPYLIIVWLASMPFLSGERGIAISLIILILIYYLIPILKLHKQIYKLFFWVVAFGVTSFQFVYVWLSSTEFGIRLNQLSGTYTEQNFFSGRQTIWGIMNDIILDSPFYGYGIGIGNSILESYNLYMSAHNTYVEILLSGGFIALFLFFGFMYSIWISMFEYLGEKSIRLSMSFLIATLIFGVNGVIFIGNDMSFTLFIWLIIGIASMRRNYIRQKIRNCDV</sequence>
<feature type="transmembrane region" description="Helical" evidence="5">
    <location>
        <begin position="169"/>
        <end position="201"/>
    </location>
</feature>
<evidence type="ECO:0000256" key="5">
    <source>
        <dbReference type="SAM" id="Phobius"/>
    </source>
</evidence>
<dbReference type="PANTHER" id="PTHR37422">
    <property type="entry name" value="TEICHURONIC ACID BIOSYNTHESIS PROTEIN TUAE"/>
    <property type="match status" value="1"/>
</dbReference>
<gene>
    <name evidence="7" type="ORF">J1899_20455</name>
</gene>
<evidence type="ECO:0000259" key="6">
    <source>
        <dbReference type="Pfam" id="PF04932"/>
    </source>
</evidence>
<dbReference type="InterPro" id="IPR051533">
    <property type="entry name" value="WaaL-like"/>
</dbReference>
<feature type="transmembrane region" description="Helical" evidence="5">
    <location>
        <begin position="360"/>
        <end position="377"/>
    </location>
</feature>
<feature type="transmembrane region" description="Helical" evidence="5">
    <location>
        <begin position="63"/>
        <end position="80"/>
    </location>
</feature>
<reference evidence="7 8" key="1">
    <citation type="submission" date="2021-03" db="EMBL/GenBank/DDBJ databases">
        <title>The first data on the complete genome of the tetrodotoxin-producing bacterium.</title>
        <authorList>
            <person name="Melnikova D.I."/>
            <person name="Nijland R."/>
            <person name="Magarlamov T.Y."/>
        </authorList>
    </citation>
    <scope>NUCLEOTIDE SEQUENCE [LARGE SCALE GENOMIC DNA]</scope>
    <source>
        <strain evidence="7 8">1839</strain>
    </source>
</reference>
<accession>A0ABX8FAG0</accession>
<feature type="transmembrane region" description="Helical" evidence="5">
    <location>
        <begin position="119"/>
        <end position="139"/>
    </location>
</feature>
<organism evidence="7 8">
    <name type="scientific">Cytobacillus gottheilii</name>
    <dbReference type="NCBI Taxonomy" id="859144"/>
    <lineage>
        <taxon>Bacteria</taxon>
        <taxon>Bacillati</taxon>
        <taxon>Bacillota</taxon>
        <taxon>Bacilli</taxon>
        <taxon>Bacillales</taxon>
        <taxon>Bacillaceae</taxon>
        <taxon>Cytobacillus</taxon>
    </lineage>
</organism>
<dbReference type="RefSeq" id="WP_214476369.1">
    <property type="nucleotide sequence ID" value="NZ_CP071709.1"/>
</dbReference>
<feature type="transmembrane region" description="Helical" evidence="5">
    <location>
        <begin position="297"/>
        <end position="321"/>
    </location>
</feature>
<feature type="transmembrane region" description="Helical" evidence="5">
    <location>
        <begin position="333"/>
        <end position="354"/>
    </location>
</feature>
<dbReference type="EMBL" id="CP071709">
    <property type="protein sequence ID" value="QVY61291.1"/>
    <property type="molecule type" value="Genomic_DNA"/>
</dbReference>